<dbReference type="InterPro" id="IPR055431">
    <property type="entry name" value="RsgI_M"/>
</dbReference>
<keyword evidence="1" id="KW-0812">Transmembrane</keyword>
<evidence type="ECO:0000313" key="3">
    <source>
        <dbReference type="EMBL" id="MBU3849266.1"/>
    </source>
</evidence>
<dbReference type="EMBL" id="JAHLFV010000040">
    <property type="protein sequence ID" value="MBU3849266.1"/>
    <property type="molecule type" value="Genomic_DNA"/>
</dbReference>
<evidence type="ECO:0000313" key="4">
    <source>
        <dbReference type="Proteomes" id="UP000823914"/>
    </source>
</evidence>
<comment type="caution">
    <text evidence="3">The sequence shown here is derived from an EMBL/GenBank/DDBJ whole genome shotgun (WGS) entry which is preliminary data.</text>
</comment>
<dbReference type="Proteomes" id="UP000823914">
    <property type="component" value="Unassembled WGS sequence"/>
</dbReference>
<evidence type="ECO:0000259" key="2">
    <source>
        <dbReference type="Pfam" id="PF23750"/>
    </source>
</evidence>
<proteinExistence type="predicted"/>
<dbReference type="Pfam" id="PF23750">
    <property type="entry name" value="RsgI_M"/>
    <property type="match status" value="1"/>
</dbReference>
<keyword evidence="1" id="KW-1133">Transmembrane helix</keyword>
<organism evidence="3 4">
    <name type="scientific">Candidatus Treponema excrementipullorum</name>
    <dbReference type="NCBI Taxonomy" id="2838768"/>
    <lineage>
        <taxon>Bacteria</taxon>
        <taxon>Pseudomonadati</taxon>
        <taxon>Spirochaetota</taxon>
        <taxon>Spirochaetia</taxon>
        <taxon>Spirochaetales</taxon>
        <taxon>Treponemataceae</taxon>
        <taxon>Treponema</taxon>
    </lineage>
</organism>
<keyword evidence="1" id="KW-0472">Membrane</keyword>
<evidence type="ECO:0000256" key="1">
    <source>
        <dbReference type="SAM" id="Phobius"/>
    </source>
</evidence>
<reference evidence="3" key="2">
    <citation type="submission" date="2021-04" db="EMBL/GenBank/DDBJ databases">
        <authorList>
            <person name="Gilroy R."/>
        </authorList>
    </citation>
    <scope>NUCLEOTIDE SEQUENCE</scope>
    <source>
        <strain evidence="3">Gambia15-2214</strain>
    </source>
</reference>
<name>A0A9E2L228_9SPIR</name>
<sequence length="243" mass="27695">MIDKEIREAFDQIHAEEKLCNLAFEATKKARNGSMLKFPVKRFMVAASFMACFFIAYYMYFTPTSVISIDINPSLELTVNRFDKIIDVVGYNDDGKVLKSSLNILYQNYQKAIETILTSDKVSDSLSKNEFLSIAVVKINKNQGEHILQFVTECTAEIKAHCYGVAYNDVSPAHSLGLSYGKYQVYIELQKYGYTIQPEEIADMKMRDLRDILYSVQASSEDDSELNQGAFEKGHKWAGRKNH</sequence>
<gene>
    <name evidence="3" type="ORF">IAA16_01730</name>
</gene>
<reference evidence="3" key="1">
    <citation type="journal article" date="2021" name="PeerJ">
        <title>Extensive microbial diversity within the chicken gut microbiome revealed by metagenomics and culture.</title>
        <authorList>
            <person name="Gilroy R."/>
            <person name="Ravi A."/>
            <person name="Getino M."/>
            <person name="Pursley I."/>
            <person name="Horton D.L."/>
            <person name="Alikhan N.F."/>
            <person name="Baker D."/>
            <person name="Gharbi K."/>
            <person name="Hall N."/>
            <person name="Watson M."/>
            <person name="Adriaenssens E.M."/>
            <person name="Foster-Nyarko E."/>
            <person name="Jarju S."/>
            <person name="Secka A."/>
            <person name="Antonio M."/>
            <person name="Oren A."/>
            <person name="Chaudhuri R.R."/>
            <person name="La Ragione R."/>
            <person name="Hildebrand F."/>
            <person name="Pallen M.J."/>
        </authorList>
    </citation>
    <scope>NUCLEOTIDE SEQUENCE</scope>
    <source>
        <strain evidence="3">Gambia15-2214</strain>
    </source>
</reference>
<accession>A0A9E2L228</accession>
<feature type="transmembrane region" description="Helical" evidence="1">
    <location>
        <begin position="43"/>
        <end position="61"/>
    </location>
</feature>
<feature type="domain" description="Anti-sigma factor RsgI-like middle" evidence="2">
    <location>
        <begin position="65"/>
        <end position="186"/>
    </location>
</feature>
<dbReference type="AlphaFoldDB" id="A0A9E2L228"/>
<protein>
    <recommendedName>
        <fullName evidence="2">Anti-sigma factor RsgI-like middle domain-containing protein</fullName>
    </recommendedName>
</protein>